<evidence type="ECO:0000313" key="2">
    <source>
        <dbReference type="EMBL" id="GFP22375.1"/>
    </source>
</evidence>
<feature type="domain" description="Glycosyl transferase family 1" evidence="1">
    <location>
        <begin position="1"/>
        <end position="69"/>
    </location>
</feature>
<gene>
    <name evidence="2" type="ORF">HKBW3S06_01603</name>
</gene>
<evidence type="ECO:0000259" key="1">
    <source>
        <dbReference type="Pfam" id="PF00534"/>
    </source>
</evidence>
<dbReference type="EMBL" id="BLRV01000379">
    <property type="protein sequence ID" value="GFP22375.1"/>
    <property type="molecule type" value="Genomic_DNA"/>
</dbReference>
<accession>A0A6V8NQ26</accession>
<dbReference type="RefSeq" id="WP_176227356.1">
    <property type="nucleotide sequence ID" value="NZ_BLRV01000379.1"/>
</dbReference>
<comment type="caution">
    <text evidence="2">The sequence shown here is derived from an EMBL/GenBank/DDBJ whole genome shotgun (WGS) entry which is preliminary data.</text>
</comment>
<protein>
    <recommendedName>
        <fullName evidence="1">Glycosyl transferase family 1 domain-containing protein</fullName>
    </recommendedName>
</protein>
<sequence>AFGRVTVEGMLLKKPVIGARGGATPELIQEDFTGLLYTPGDHKELDKKIRYLIDNPEIARRISENAYRWAKERSTIARYTEQVLDVLREALHRKSVNSRAAKF</sequence>
<organism evidence="2 3">
    <name type="scientific">Candidatus Hakubella thermalkaliphila</name>
    <dbReference type="NCBI Taxonomy" id="2754717"/>
    <lineage>
        <taxon>Bacteria</taxon>
        <taxon>Bacillati</taxon>
        <taxon>Actinomycetota</taxon>
        <taxon>Actinomycetota incertae sedis</taxon>
        <taxon>Candidatus Hakubellales</taxon>
        <taxon>Candidatus Hakubellaceae</taxon>
        <taxon>Candidatus Hakubella</taxon>
    </lineage>
</organism>
<evidence type="ECO:0000313" key="3">
    <source>
        <dbReference type="Proteomes" id="UP000580051"/>
    </source>
</evidence>
<name>A0A6V8NQ26_9ACTN</name>
<dbReference type="GO" id="GO:0016757">
    <property type="term" value="F:glycosyltransferase activity"/>
    <property type="evidence" value="ECO:0007669"/>
    <property type="project" value="InterPro"/>
</dbReference>
<dbReference type="InterPro" id="IPR001296">
    <property type="entry name" value="Glyco_trans_1"/>
</dbReference>
<dbReference type="Pfam" id="PF00534">
    <property type="entry name" value="Glycos_transf_1"/>
    <property type="match status" value="1"/>
</dbReference>
<dbReference type="PANTHER" id="PTHR45947:SF3">
    <property type="entry name" value="SULFOQUINOVOSYL TRANSFERASE SQD2"/>
    <property type="match status" value="1"/>
</dbReference>
<dbReference type="Gene3D" id="3.40.50.2000">
    <property type="entry name" value="Glycogen Phosphorylase B"/>
    <property type="match status" value="2"/>
</dbReference>
<reference evidence="2 3" key="1">
    <citation type="journal article" date="2020" name="Front. Microbiol.">
        <title>Single-cell genomics of novel Actinobacteria with the Wood-Ljungdahl pathway discovered in a serpentinizing system.</title>
        <authorList>
            <person name="Merino N."/>
            <person name="Kawai M."/>
            <person name="Boyd E.S."/>
            <person name="Colman D.R."/>
            <person name="McGlynn S.E."/>
            <person name="Nealson K.H."/>
            <person name="Kurokawa K."/>
            <person name="Hongoh Y."/>
        </authorList>
    </citation>
    <scope>NUCLEOTIDE SEQUENCE [LARGE SCALE GENOMIC DNA]</scope>
    <source>
        <strain evidence="2 3">S06</strain>
    </source>
</reference>
<dbReference type="PANTHER" id="PTHR45947">
    <property type="entry name" value="SULFOQUINOVOSYL TRANSFERASE SQD2"/>
    <property type="match status" value="1"/>
</dbReference>
<dbReference type="AlphaFoldDB" id="A0A6V8NQ26"/>
<dbReference type="InterPro" id="IPR050194">
    <property type="entry name" value="Glycosyltransferase_grp1"/>
</dbReference>
<feature type="non-terminal residue" evidence="2">
    <location>
        <position position="1"/>
    </location>
</feature>
<dbReference type="Proteomes" id="UP000580051">
    <property type="component" value="Unassembled WGS sequence"/>
</dbReference>
<proteinExistence type="predicted"/>
<dbReference type="SUPFAM" id="SSF53756">
    <property type="entry name" value="UDP-Glycosyltransferase/glycogen phosphorylase"/>
    <property type="match status" value="1"/>
</dbReference>